<reference evidence="2" key="1">
    <citation type="submission" date="2019-08" db="EMBL/GenBank/DDBJ databases">
        <authorList>
            <person name="Kucharzyk K."/>
            <person name="Murdoch R.W."/>
            <person name="Higgins S."/>
            <person name="Loffler F."/>
        </authorList>
    </citation>
    <scope>NUCLEOTIDE SEQUENCE</scope>
</reference>
<evidence type="ECO:0000259" key="1">
    <source>
        <dbReference type="Pfam" id="PF12706"/>
    </source>
</evidence>
<dbReference type="SUPFAM" id="SSF56281">
    <property type="entry name" value="Metallo-hydrolase/oxidoreductase"/>
    <property type="match status" value="1"/>
</dbReference>
<comment type="caution">
    <text evidence="2">The sequence shown here is derived from an EMBL/GenBank/DDBJ whole genome shotgun (WGS) entry which is preliminary data.</text>
</comment>
<proteinExistence type="predicted"/>
<dbReference type="GO" id="GO:0103043">
    <property type="term" value="F:phosphoribosyl 1,2-cyclic phosphate phosphodiesterase activity"/>
    <property type="evidence" value="ECO:0007669"/>
    <property type="project" value="UniProtKB-EC"/>
</dbReference>
<dbReference type="PANTHER" id="PTHR42663">
    <property type="entry name" value="HYDROLASE C777.06C-RELATED-RELATED"/>
    <property type="match status" value="1"/>
</dbReference>
<name>A0A645I2D0_9ZZZZ</name>
<dbReference type="InterPro" id="IPR036866">
    <property type="entry name" value="RibonucZ/Hydroxyglut_hydro"/>
</dbReference>
<protein>
    <submittedName>
        <fullName evidence="2">Phosphoribosyl 1,2-cyclic phosphate phosphodiesterase</fullName>
        <ecNumber evidence="2">3.1.4.55</ecNumber>
    </submittedName>
</protein>
<keyword evidence="2" id="KW-0378">Hydrolase</keyword>
<dbReference type="PANTHER" id="PTHR42663:SF6">
    <property type="entry name" value="HYDROLASE C777.06C-RELATED"/>
    <property type="match status" value="1"/>
</dbReference>
<dbReference type="Pfam" id="PF12706">
    <property type="entry name" value="Lactamase_B_2"/>
    <property type="match status" value="1"/>
</dbReference>
<dbReference type="EC" id="3.1.4.55" evidence="2"/>
<dbReference type="Gene3D" id="3.60.15.10">
    <property type="entry name" value="Ribonuclease Z/Hydroxyacylglutathione hydrolase-like"/>
    <property type="match status" value="1"/>
</dbReference>
<dbReference type="InterPro" id="IPR001279">
    <property type="entry name" value="Metallo-B-lactamas"/>
</dbReference>
<evidence type="ECO:0000313" key="2">
    <source>
        <dbReference type="EMBL" id="MPN41653.1"/>
    </source>
</evidence>
<dbReference type="EMBL" id="VSSQ01098847">
    <property type="protein sequence ID" value="MPN41653.1"/>
    <property type="molecule type" value="Genomic_DNA"/>
</dbReference>
<accession>A0A645I2D0</accession>
<dbReference type="AlphaFoldDB" id="A0A645I2D0"/>
<gene>
    <name evidence="2" type="primary">phnP_8</name>
    <name evidence="2" type="ORF">SDC9_189207</name>
</gene>
<organism evidence="2">
    <name type="scientific">bioreactor metagenome</name>
    <dbReference type="NCBI Taxonomy" id="1076179"/>
    <lineage>
        <taxon>unclassified sequences</taxon>
        <taxon>metagenomes</taxon>
        <taxon>ecological metagenomes</taxon>
    </lineage>
</organism>
<sequence>MEYSYAFTEYKYPGAPEFDIRVIDENPFEVVSRSDPSKGVSVIPIRVLHYKLPILGYRINNIAYITDANRVDESELAKLRGLDVLVVNTVRKQRHISHFSLNEAIAFAQLIGAKRSFLTHLSHQMPVYSELEKELPEGINQAYDGLTLNIL</sequence>
<feature type="domain" description="Metallo-beta-lactamase" evidence="1">
    <location>
        <begin position="26"/>
        <end position="120"/>
    </location>
</feature>